<feature type="domain" description="HTH dtxR-type" evidence="9">
    <location>
        <begin position="43"/>
        <end position="105"/>
    </location>
</feature>
<dbReference type="InterPro" id="IPR050536">
    <property type="entry name" value="DtxR_MntR_Metal-Reg"/>
</dbReference>
<dbReference type="Pfam" id="PF04023">
    <property type="entry name" value="FeoA"/>
    <property type="match status" value="1"/>
</dbReference>
<evidence type="ECO:0000256" key="7">
    <source>
        <dbReference type="ARBA" id="ARBA00023163"/>
    </source>
</evidence>
<comment type="similarity">
    <text evidence="2">Belongs to the DtxR/MntR family.</text>
</comment>
<dbReference type="SUPFAM" id="SSF47979">
    <property type="entry name" value="Iron-dependent repressor protein, dimerization domain"/>
    <property type="match status" value="1"/>
</dbReference>
<keyword evidence="11" id="KW-1185">Reference proteome</keyword>
<dbReference type="SMART" id="SM00347">
    <property type="entry name" value="HTH_MARR"/>
    <property type="match status" value="1"/>
</dbReference>
<dbReference type="SMART" id="SM00899">
    <property type="entry name" value="FeoA"/>
    <property type="match status" value="1"/>
</dbReference>
<evidence type="ECO:0000256" key="8">
    <source>
        <dbReference type="SAM" id="MobiDB-lite"/>
    </source>
</evidence>
<dbReference type="Gene3D" id="1.10.10.10">
    <property type="entry name" value="Winged helix-like DNA-binding domain superfamily/Winged helix DNA-binding domain"/>
    <property type="match status" value="1"/>
</dbReference>
<comment type="subcellular location">
    <subcellularLocation>
        <location evidence="1">Cytoplasm</location>
    </subcellularLocation>
</comment>
<dbReference type="EMBL" id="JAMQOP010000001">
    <property type="protein sequence ID" value="MDS0298595.1"/>
    <property type="molecule type" value="Genomic_DNA"/>
</dbReference>
<dbReference type="InterPro" id="IPR008988">
    <property type="entry name" value="Transcriptional_repressor_C"/>
</dbReference>
<keyword evidence="6" id="KW-0238">DNA-binding</keyword>
<dbReference type="InterPro" id="IPR036390">
    <property type="entry name" value="WH_DNA-bd_sf"/>
</dbReference>
<accession>A0ABU2GCQ8</accession>
<name>A0ABU2GCQ8_9EURY</name>
<evidence type="ECO:0000259" key="9">
    <source>
        <dbReference type="PROSITE" id="PS50944"/>
    </source>
</evidence>
<dbReference type="SUPFAM" id="SSF46785">
    <property type="entry name" value="Winged helix' DNA-binding domain"/>
    <property type="match status" value="1"/>
</dbReference>
<evidence type="ECO:0000256" key="5">
    <source>
        <dbReference type="ARBA" id="ARBA00023015"/>
    </source>
</evidence>
<dbReference type="SMART" id="SM00529">
    <property type="entry name" value="HTH_DTXR"/>
    <property type="match status" value="1"/>
</dbReference>
<dbReference type="InterPro" id="IPR038157">
    <property type="entry name" value="FeoA_core_dom"/>
</dbReference>
<dbReference type="Proteomes" id="UP001257060">
    <property type="component" value="Unassembled WGS sequence"/>
</dbReference>
<feature type="compositionally biased region" description="Basic and acidic residues" evidence="8">
    <location>
        <begin position="1"/>
        <end position="17"/>
    </location>
</feature>
<evidence type="ECO:0000256" key="6">
    <source>
        <dbReference type="ARBA" id="ARBA00023125"/>
    </source>
</evidence>
<dbReference type="Pfam" id="PF01325">
    <property type="entry name" value="Fe_dep_repress"/>
    <property type="match status" value="1"/>
</dbReference>
<dbReference type="PROSITE" id="PS50944">
    <property type="entry name" value="HTH_DTXR"/>
    <property type="match status" value="1"/>
</dbReference>
<dbReference type="InterPro" id="IPR000835">
    <property type="entry name" value="HTH_MarR-typ"/>
</dbReference>
<evidence type="ECO:0000256" key="4">
    <source>
        <dbReference type="ARBA" id="ARBA00023004"/>
    </source>
</evidence>
<keyword evidence="5" id="KW-0805">Transcription regulation</keyword>
<dbReference type="Gene3D" id="2.30.30.90">
    <property type="match status" value="1"/>
</dbReference>
<evidence type="ECO:0000256" key="3">
    <source>
        <dbReference type="ARBA" id="ARBA00011738"/>
    </source>
</evidence>
<evidence type="ECO:0000313" key="10">
    <source>
        <dbReference type="EMBL" id="MDS0298595.1"/>
    </source>
</evidence>
<dbReference type="InterPro" id="IPR036421">
    <property type="entry name" value="Fe_dep_repressor_sf"/>
</dbReference>
<dbReference type="InterPro" id="IPR036388">
    <property type="entry name" value="WH-like_DNA-bd_sf"/>
</dbReference>
<comment type="caution">
    <text evidence="10">The sequence shown here is derived from an EMBL/GenBank/DDBJ whole genome shotgun (WGS) entry which is preliminary data.</text>
</comment>
<sequence>MTTDDRFHNEQCGDPRSNRSIIPDEMSSSDSDTPDAPESLPAITPKMEDYLRRIYRLEQEADGRVSNSEIAERLGVTRASVTSMLSTLSNRGLIDRERYRPIRLTTEGEELALRVVRRHRLAETMLAELFEYAISEVDAEADILEHHLSNRLCREIERTLDMPETDPHGDPIPDSNLDLPQSADVTSLVEIDESTSVKVTRILTQDDEVLEYLVSIGLEPTKRLHLDEITPIGMVVLTIGDASEQTSLPQRLASQILVSPLDDP</sequence>
<dbReference type="PANTHER" id="PTHR33238:SF7">
    <property type="entry name" value="IRON-DEPENDENT TRANSCRIPTIONAL REGULATOR"/>
    <property type="match status" value="1"/>
</dbReference>
<keyword evidence="7" id="KW-0804">Transcription</keyword>
<organism evidence="10 11">
    <name type="scientific">Halogeometricum salsisoli</name>
    <dbReference type="NCBI Taxonomy" id="2950536"/>
    <lineage>
        <taxon>Archaea</taxon>
        <taxon>Methanobacteriati</taxon>
        <taxon>Methanobacteriota</taxon>
        <taxon>Stenosarchaea group</taxon>
        <taxon>Halobacteria</taxon>
        <taxon>Halobacteriales</taxon>
        <taxon>Haloferacaceae</taxon>
        <taxon>Halogeometricum</taxon>
    </lineage>
</organism>
<gene>
    <name evidence="10" type="ORF">NDI76_07560</name>
</gene>
<dbReference type="InterPro" id="IPR007167">
    <property type="entry name" value="Fe-transptr_FeoA-like"/>
</dbReference>
<dbReference type="PANTHER" id="PTHR33238">
    <property type="entry name" value="IRON (METAL) DEPENDENT REPRESSOR, DTXR FAMILY"/>
    <property type="match status" value="1"/>
</dbReference>
<protein>
    <submittedName>
        <fullName evidence="10">Metal-dependent transcriptional regulator</fullName>
    </submittedName>
</protein>
<evidence type="ECO:0000256" key="2">
    <source>
        <dbReference type="ARBA" id="ARBA00007871"/>
    </source>
</evidence>
<proteinExistence type="inferred from homology"/>
<dbReference type="Pfam" id="PF02742">
    <property type="entry name" value="Fe_dep_repr_C"/>
    <property type="match status" value="1"/>
</dbReference>
<evidence type="ECO:0000313" key="11">
    <source>
        <dbReference type="Proteomes" id="UP001257060"/>
    </source>
</evidence>
<comment type="subunit">
    <text evidence="3">Homodimer.</text>
</comment>
<evidence type="ECO:0000256" key="1">
    <source>
        <dbReference type="ARBA" id="ARBA00004496"/>
    </source>
</evidence>
<dbReference type="InterPro" id="IPR022687">
    <property type="entry name" value="HTH_DTXR"/>
</dbReference>
<feature type="region of interest" description="Disordered" evidence="8">
    <location>
        <begin position="1"/>
        <end position="43"/>
    </location>
</feature>
<reference evidence="10 11" key="1">
    <citation type="submission" date="2022-06" db="EMBL/GenBank/DDBJ databases">
        <title>Halogeometricum sp. a new haloarchaeum isolate from saline soil.</title>
        <authorList>
            <person name="Strakova D."/>
            <person name="Galisteo C."/>
            <person name="Sanchez-Porro C."/>
            <person name="Ventosa A."/>
        </authorList>
    </citation>
    <scope>NUCLEOTIDE SEQUENCE [LARGE SCALE GENOMIC DNA]</scope>
    <source>
        <strain evidence="10 11">S1BR25-6</strain>
    </source>
</reference>
<keyword evidence="4" id="KW-0408">Iron</keyword>
<dbReference type="InterPro" id="IPR022689">
    <property type="entry name" value="Iron_dep_repressor"/>
</dbReference>
<dbReference type="InterPro" id="IPR001367">
    <property type="entry name" value="Fe_dep_repressor"/>
</dbReference>
<dbReference type="SUPFAM" id="SSF50037">
    <property type="entry name" value="C-terminal domain of transcriptional repressors"/>
    <property type="match status" value="1"/>
</dbReference>